<dbReference type="NCBIfam" id="TIGR02401">
    <property type="entry name" value="trehalose_TreY"/>
    <property type="match status" value="1"/>
</dbReference>
<dbReference type="InterPro" id="IPR012767">
    <property type="entry name" value="Trehalose_TreY"/>
</dbReference>
<dbReference type="Proteomes" id="UP000386847">
    <property type="component" value="Chromosome"/>
</dbReference>
<dbReference type="Pfam" id="PF00128">
    <property type="entry name" value="Alpha-amylase"/>
    <property type="match status" value="1"/>
</dbReference>
<dbReference type="PANTHER" id="PTHR10357:SF216">
    <property type="entry name" value="MALTOOLIGOSYL TREHALOSE SYNTHASE-RELATED"/>
    <property type="match status" value="1"/>
</dbReference>
<dbReference type="AlphaFoldDB" id="A0A5Q2F7F1"/>
<protein>
    <submittedName>
        <fullName evidence="2">Malto-oligosyltrehalose synthase</fullName>
    </submittedName>
</protein>
<dbReference type="CDD" id="cd11336">
    <property type="entry name" value="AmyAc_MTSase"/>
    <property type="match status" value="1"/>
</dbReference>
<dbReference type="GO" id="GO:0047470">
    <property type="term" value="F:(1,4)-alpha-D-glucan 1-alpha-D-glucosylmutase activity"/>
    <property type="evidence" value="ECO:0007669"/>
    <property type="project" value="TreeGrafter"/>
</dbReference>
<dbReference type="GO" id="GO:0005992">
    <property type="term" value="P:trehalose biosynthetic process"/>
    <property type="evidence" value="ECO:0007669"/>
    <property type="project" value="TreeGrafter"/>
</dbReference>
<evidence type="ECO:0000313" key="2">
    <source>
        <dbReference type="EMBL" id="QGF22759.1"/>
    </source>
</evidence>
<evidence type="ECO:0000259" key="1">
    <source>
        <dbReference type="SMART" id="SM00642"/>
    </source>
</evidence>
<dbReference type="InterPro" id="IPR006047">
    <property type="entry name" value="GH13_cat_dom"/>
</dbReference>
<dbReference type="Gene3D" id="1.10.150.200">
    <property type="entry name" value="Maltooligosyl trehalose synthase, domain 3"/>
    <property type="match status" value="1"/>
</dbReference>
<sequence>MRTPSSTYRLQITGEFTLRDATAMIGYLRDLGVGALYLSPVLQSNDGSEHGYDCVDPTTIDAQRGGEEAWAELVEAAHAAGIGIVVDIVPNHLGVAEPDQNPSWWSVLKEGKDSPYACWYDIDWSRYPILLPVLGEDRDEHLTLVVTDGEAQLDYYGHRYPVADGTWEPGDSAAAVHGRQHYRLISWRRGDTEITYRRFFSVTTLAGLRQEDPQVFTATHERIARWIAEGQVDGLRVDHPDGLRDPGGYFVRLRELAPDAWIVGEKILERDEQLPTWPIQGTSGYDAMFDAGAVFLDPQAEKQFSRIYTSITGDKVGIADHVLEGKLTAAYDLLEAERRRIARLAPEIEQEPLESALAEIAARFEVYRSYLPHGDGYLVAAERAAAEARPDLAETIGQISGRLHDRTDEVACRFQQLCGAVMAKGVEDTAYYRYSRFIALNEVGGDPGTFGISTDEFHRRLATRQAHWPDSMTSLSTHDTKRSEDVRARLNVLSEIGDIWGPFAQGVVDRMDIANRSLAYLLAQTFIGAAPIARERMHAYATKAMREASDETSWTDPNVEFEHEVHAAIDRAYDDPDTVELMRTVLGLVARPGWSNSLSQKLVQLTMPGVPDVYQGTELWDESLVDPDNRRPVDFAACAELLRRSDAPPLDASGAAKLWVTSRALRLRRERPDLFTGYTPLYAEGPAAEHLVAFDRGGAITLATRLPYGLTHQGGWRDTVLHLDGTYRGQLQGLEWSGTVALSTILVDYPVGLLVRQ</sequence>
<dbReference type="InterPro" id="IPR013797">
    <property type="entry name" value="Maltooligo_trehalose_synth_4"/>
</dbReference>
<accession>A0A5Q2F7F1</accession>
<dbReference type="KEGG" id="rain:Rai3103_02600"/>
<dbReference type="GO" id="GO:0030980">
    <property type="term" value="P:alpha-glucan catabolic process"/>
    <property type="evidence" value="ECO:0007669"/>
    <property type="project" value="TreeGrafter"/>
</dbReference>
<organism evidence="2 3">
    <name type="scientific">Raineyella fluvialis</name>
    <dbReference type="NCBI Taxonomy" id="2662261"/>
    <lineage>
        <taxon>Bacteria</taxon>
        <taxon>Bacillati</taxon>
        <taxon>Actinomycetota</taxon>
        <taxon>Actinomycetes</taxon>
        <taxon>Propionibacteriales</taxon>
        <taxon>Propionibacteriaceae</taxon>
        <taxon>Raineyella</taxon>
    </lineage>
</organism>
<proteinExistence type="predicted"/>
<gene>
    <name evidence="2" type="primary">treY</name>
    <name evidence="2" type="ORF">Rai3103_02600</name>
</gene>
<feature type="domain" description="Glycosyl hydrolase family 13 catalytic" evidence="1">
    <location>
        <begin position="17"/>
        <end position="676"/>
    </location>
</feature>
<evidence type="ECO:0000313" key="3">
    <source>
        <dbReference type="Proteomes" id="UP000386847"/>
    </source>
</evidence>
<dbReference type="Gene3D" id="3.20.20.80">
    <property type="entry name" value="Glycosidases"/>
    <property type="match status" value="1"/>
</dbReference>
<dbReference type="SMART" id="SM00642">
    <property type="entry name" value="Aamy"/>
    <property type="match status" value="1"/>
</dbReference>
<dbReference type="SUPFAM" id="SSF51445">
    <property type="entry name" value="(Trans)glycosidases"/>
    <property type="match status" value="1"/>
</dbReference>
<dbReference type="RefSeq" id="WP_153571286.1">
    <property type="nucleotide sequence ID" value="NZ_CP045725.1"/>
</dbReference>
<dbReference type="PANTHER" id="PTHR10357">
    <property type="entry name" value="ALPHA-AMYLASE FAMILY MEMBER"/>
    <property type="match status" value="1"/>
</dbReference>
<dbReference type="Gene3D" id="1.10.10.470">
    <property type="entry name" value="Maltooligosyl trehalose synthase, domain 4"/>
    <property type="match status" value="1"/>
</dbReference>
<dbReference type="EMBL" id="CP045725">
    <property type="protein sequence ID" value="QGF22759.1"/>
    <property type="molecule type" value="Genomic_DNA"/>
</dbReference>
<reference evidence="2 3" key="1">
    <citation type="submission" date="2019-10" db="EMBL/GenBank/DDBJ databases">
        <title>Genomic analysis of Raineyella sp. CBA3103.</title>
        <authorList>
            <person name="Roh S.W."/>
        </authorList>
    </citation>
    <scope>NUCLEOTIDE SEQUENCE [LARGE SCALE GENOMIC DNA]</scope>
    <source>
        <strain evidence="2 3">CBA3103</strain>
    </source>
</reference>
<keyword evidence="3" id="KW-1185">Reference proteome</keyword>
<dbReference type="Gene3D" id="3.30.1590.10">
    <property type="entry name" value="Maltooligosyl trehalose synthase, domain 2"/>
    <property type="match status" value="1"/>
</dbReference>
<dbReference type="InterPro" id="IPR017853">
    <property type="entry name" value="GH"/>
</dbReference>
<name>A0A5Q2F7F1_9ACTN</name>